<protein>
    <submittedName>
        <fullName evidence="3">Uncharacterized protein</fullName>
    </submittedName>
</protein>
<keyword evidence="1" id="KW-0175">Coiled coil</keyword>
<dbReference type="PANTHER" id="PTHR15566">
    <property type="entry name" value="POM121-LIKE"/>
    <property type="match status" value="1"/>
</dbReference>
<name>A0A5E4CRY6_MARMO</name>
<reference evidence="3" key="1">
    <citation type="submission" date="2019-04" db="EMBL/GenBank/DDBJ databases">
        <authorList>
            <person name="Alioto T."/>
            <person name="Alioto T."/>
        </authorList>
    </citation>
    <scope>NUCLEOTIDE SEQUENCE [LARGE SCALE GENOMIC DNA]</scope>
</reference>
<feature type="compositionally biased region" description="Polar residues" evidence="2">
    <location>
        <begin position="1"/>
        <end position="18"/>
    </location>
</feature>
<feature type="region of interest" description="Disordered" evidence="2">
    <location>
        <begin position="147"/>
        <end position="182"/>
    </location>
</feature>
<evidence type="ECO:0000313" key="3">
    <source>
        <dbReference type="EMBL" id="VTJ84567.1"/>
    </source>
</evidence>
<feature type="compositionally biased region" description="Basic residues" evidence="2">
    <location>
        <begin position="162"/>
        <end position="172"/>
    </location>
</feature>
<comment type="caution">
    <text evidence="3">The sequence shown here is derived from an EMBL/GenBank/DDBJ whole genome shotgun (WGS) entry which is preliminary data.</text>
</comment>
<sequence length="363" mass="40476">MSSCPKRNPISSSYSSTRGLRALKRRAPDLSKGEPPLGCSSSPGIPPKKAQAEKVAEGRVGQPLLRKKSSPARDTGRPRKRKFPLLRRRQGEPLKLPPPLELACPVTVEDLDREKKKALQRINRLLMGIPPKKAQAEKVAEGRVGQPLLRKKSSPARDTGRPRKRKFPLLRRRQGEPLKLPPPLELACPVTVEDLDREKKKALQRINRLLMGEPLKLPPPLELACPVTVEDLDREKKKALQRINRLLMAPPKEEKPQATGSNMGGSCESHGSCSHRGEDLAQGRRCCRLLKMLQTLKKKGEDDQDSSMDVSCLLETFRAHPPGAKEWPGSCPAKGNTSYGHEFLYSYPNRVNPQKVLELLCSK</sequence>
<dbReference type="PANTHER" id="PTHR15566:SF4">
    <property type="entry name" value="POM121-LIKE PROTEIN 1-RELATED"/>
    <property type="match status" value="1"/>
</dbReference>
<dbReference type="Pfam" id="PF15229">
    <property type="entry name" value="POM121"/>
    <property type="match status" value="3"/>
</dbReference>
<organism evidence="3">
    <name type="scientific">Marmota monax</name>
    <name type="common">Woodchuck</name>
    <dbReference type="NCBI Taxonomy" id="9995"/>
    <lineage>
        <taxon>Eukaryota</taxon>
        <taxon>Metazoa</taxon>
        <taxon>Chordata</taxon>
        <taxon>Craniata</taxon>
        <taxon>Vertebrata</taxon>
        <taxon>Euteleostomi</taxon>
        <taxon>Mammalia</taxon>
        <taxon>Eutheria</taxon>
        <taxon>Euarchontoglires</taxon>
        <taxon>Glires</taxon>
        <taxon>Rodentia</taxon>
        <taxon>Sciuromorpha</taxon>
        <taxon>Sciuridae</taxon>
        <taxon>Xerinae</taxon>
        <taxon>Marmotini</taxon>
        <taxon>Marmota</taxon>
    </lineage>
</organism>
<feature type="compositionally biased region" description="Basic residues" evidence="2">
    <location>
        <begin position="78"/>
        <end position="88"/>
    </location>
</feature>
<evidence type="ECO:0000256" key="1">
    <source>
        <dbReference type="SAM" id="Coils"/>
    </source>
</evidence>
<dbReference type="InterPro" id="IPR043220">
    <property type="entry name" value="POM121-like_prot_1"/>
</dbReference>
<accession>A0A5E4CRY6</accession>
<evidence type="ECO:0000256" key="2">
    <source>
        <dbReference type="SAM" id="MobiDB-lite"/>
    </source>
</evidence>
<gene>
    <name evidence="3" type="ORF">MONAX_5E006535</name>
</gene>
<dbReference type="EMBL" id="CABDUW010001906">
    <property type="protein sequence ID" value="VTJ84567.1"/>
    <property type="molecule type" value="Genomic_DNA"/>
</dbReference>
<dbReference type="AlphaFoldDB" id="A0A5E4CRY6"/>
<feature type="region of interest" description="Disordered" evidence="2">
    <location>
        <begin position="1"/>
        <end position="100"/>
    </location>
</feature>
<proteinExistence type="predicted"/>
<feature type="coiled-coil region" evidence="1">
    <location>
        <begin position="192"/>
        <end position="249"/>
    </location>
</feature>
<feature type="non-terminal residue" evidence="3">
    <location>
        <position position="363"/>
    </location>
</feature>